<comment type="caution">
    <text evidence="9">Lacks conserved residue(s) required for the propagation of feature annotation.</text>
</comment>
<dbReference type="GO" id="GO:0015740">
    <property type="term" value="P:C4-dicarboxylate transport"/>
    <property type="evidence" value="ECO:0007669"/>
    <property type="project" value="TreeGrafter"/>
</dbReference>
<name>A0A6L7G8Y8_9RHOB</name>
<feature type="transmembrane region" description="Helical" evidence="9">
    <location>
        <begin position="30"/>
        <end position="51"/>
    </location>
</feature>
<evidence type="ECO:0000256" key="4">
    <source>
        <dbReference type="ARBA" id="ARBA00022519"/>
    </source>
</evidence>
<reference evidence="12 13" key="1">
    <citation type="submission" date="2019-12" db="EMBL/GenBank/DDBJ databases">
        <authorList>
            <person name="Li M."/>
        </authorList>
    </citation>
    <scope>NUCLEOTIDE SEQUENCE [LARGE SCALE GENOMIC DNA]</scope>
    <source>
        <strain evidence="12 13">GBMRC 2024</strain>
    </source>
</reference>
<evidence type="ECO:0000256" key="10">
    <source>
        <dbReference type="SAM" id="MobiDB-lite"/>
    </source>
</evidence>
<comment type="subcellular location">
    <subcellularLocation>
        <location evidence="1 9">Cell inner membrane</location>
        <topology evidence="1 9">Multi-pass membrane protein</topology>
    </subcellularLocation>
</comment>
<keyword evidence="5 9" id="KW-0812">Transmembrane</keyword>
<comment type="function">
    <text evidence="9">Part of the tripartite ATP-independent periplasmic (TRAP) transport system.</text>
</comment>
<dbReference type="PANTHER" id="PTHR35011:SF10">
    <property type="entry name" value="TRAP TRANSPORTER SMALL PERMEASE PROTEIN"/>
    <property type="match status" value="1"/>
</dbReference>
<keyword evidence="6 9" id="KW-1133">Transmembrane helix</keyword>
<comment type="similarity">
    <text evidence="8 9">Belongs to the TRAP transporter small permease family.</text>
</comment>
<feature type="region of interest" description="Disordered" evidence="10">
    <location>
        <begin position="1"/>
        <end position="23"/>
    </location>
</feature>
<evidence type="ECO:0000256" key="9">
    <source>
        <dbReference type="RuleBase" id="RU369079"/>
    </source>
</evidence>
<dbReference type="EMBL" id="WUMU01000030">
    <property type="protein sequence ID" value="MXN20535.1"/>
    <property type="molecule type" value="Genomic_DNA"/>
</dbReference>
<evidence type="ECO:0000313" key="12">
    <source>
        <dbReference type="EMBL" id="MXN20535.1"/>
    </source>
</evidence>
<evidence type="ECO:0000256" key="5">
    <source>
        <dbReference type="ARBA" id="ARBA00022692"/>
    </source>
</evidence>
<evidence type="ECO:0000256" key="1">
    <source>
        <dbReference type="ARBA" id="ARBA00004429"/>
    </source>
</evidence>
<comment type="caution">
    <text evidence="12">The sequence shown here is derived from an EMBL/GenBank/DDBJ whole genome shotgun (WGS) entry which is preliminary data.</text>
</comment>
<evidence type="ECO:0000256" key="7">
    <source>
        <dbReference type="ARBA" id="ARBA00023136"/>
    </source>
</evidence>
<protein>
    <recommendedName>
        <fullName evidence="9">TRAP transporter small permease protein</fullName>
    </recommendedName>
</protein>
<evidence type="ECO:0000259" key="11">
    <source>
        <dbReference type="Pfam" id="PF04290"/>
    </source>
</evidence>
<dbReference type="Pfam" id="PF04290">
    <property type="entry name" value="DctQ"/>
    <property type="match status" value="1"/>
</dbReference>
<feature type="transmembrane region" description="Helical" evidence="9">
    <location>
        <begin position="108"/>
        <end position="129"/>
    </location>
</feature>
<dbReference type="AlphaFoldDB" id="A0A6L7G8Y8"/>
<keyword evidence="2 9" id="KW-0813">Transport</keyword>
<dbReference type="InterPro" id="IPR007387">
    <property type="entry name" value="TRAP_DctQ"/>
</dbReference>
<dbReference type="GO" id="GO:0005886">
    <property type="term" value="C:plasma membrane"/>
    <property type="evidence" value="ECO:0007669"/>
    <property type="project" value="UniProtKB-SubCell"/>
</dbReference>
<evidence type="ECO:0000256" key="6">
    <source>
        <dbReference type="ARBA" id="ARBA00022989"/>
    </source>
</evidence>
<comment type="subunit">
    <text evidence="9">The complex comprises the extracytoplasmic solute receptor protein and the two transmembrane proteins.</text>
</comment>
<evidence type="ECO:0000256" key="8">
    <source>
        <dbReference type="ARBA" id="ARBA00038436"/>
    </source>
</evidence>
<keyword evidence="13" id="KW-1185">Reference proteome</keyword>
<keyword evidence="3" id="KW-1003">Cell membrane</keyword>
<dbReference type="PANTHER" id="PTHR35011">
    <property type="entry name" value="2,3-DIKETO-L-GULONATE TRAP TRANSPORTER SMALL PERMEASE PROTEIN YIAM"/>
    <property type="match status" value="1"/>
</dbReference>
<gene>
    <name evidence="12" type="ORF">GR170_22115</name>
</gene>
<feature type="domain" description="Tripartite ATP-independent periplasmic transporters DctQ component" evidence="11">
    <location>
        <begin position="42"/>
        <end position="174"/>
    </location>
</feature>
<feature type="transmembrane region" description="Helical" evidence="9">
    <location>
        <begin position="149"/>
        <end position="169"/>
    </location>
</feature>
<evidence type="ECO:0000256" key="3">
    <source>
        <dbReference type="ARBA" id="ARBA00022475"/>
    </source>
</evidence>
<accession>A0A6L7G8Y8</accession>
<dbReference type="RefSeq" id="WP_160896652.1">
    <property type="nucleotide sequence ID" value="NZ_WUMU01000030.1"/>
</dbReference>
<dbReference type="InterPro" id="IPR055348">
    <property type="entry name" value="DctQ"/>
</dbReference>
<evidence type="ECO:0000313" key="13">
    <source>
        <dbReference type="Proteomes" id="UP000477911"/>
    </source>
</evidence>
<keyword evidence="4 9" id="KW-0997">Cell inner membrane</keyword>
<dbReference type="GO" id="GO:0022857">
    <property type="term" value="F:transmembrane transporter activity"/>
    <property type="evidence" value="ECO:0007669"/>
    <property type="project" value="UniProtKB-UniRule"/>
</dbReference>
<organism evidence="12 13">
    <name type="scientific">Pseudooceanicola albus</name>
    <dbReference type="NCBI Taxonomy" id="2692189"/>
    <lineage>
        <taxon>Bacteria</taxon>
        <taxon>Pseudomonadati</taxon>
        <taxon>Pseudomonadota</taxon>
        <taxon>Alphaproteobacteria</taxon>
        <taxon>Rhodobacterales</taxon>
        <taxon>Paracoccaceae</taxon>
        <taxon>Pseudooceanicola</taxon>
    </lineage>
</organism>
<keyword evidence="7 9" id="KW-0472">Membrane</keyword>
<evidence type="ECO:0000256" key="2">
    <source>
        <dbReference type="ARBA" id="ARBA00022448"/>
    </source>
</evidence>
<dbReference type="Proteomes" id="UP000477911">
    <property type="component" value="Unassembled WGS sequence"/>
</dbReference>
<proteinExistence type="inferred from homology"/>
<sequence>MNSQPADHFARGPEAETSPGPGHARWPRRVLAVVCGVILLVMMSLTVVDVIGRYIFNHPLIGATELTEMLLVSVIYIGLPAVCMDDEHVTVDLLTARMPDWIHPFRKAVLSLISVAVIGVVTWRVWVYGDQIDSYHGVTNSLRIPVAPFAWLCACCAAVSVLITLYVAARDLRRALRSS</sequence>